<accession>A0A1Q5PPK5</accession>
<dbReference type="AlphaFoldDB" id="A0A1Q5PPK5"/>
<comment type="caution">
    <text evidence="1">The sequence shown here is derived from an EMBL/GenBank/DDBJ whole genome shotgun (WGS) entry which is preliminary data.</text>
</comment>
<evidence type="ECO:0000313" key="2">
    <source>
        <dbReference type="Proteomes" id="UP000186785"/>
    </source>
</evidence>
<gene>
    <name evidence="1" type="ORF">BSR29_00535</name>
</gene>
<keyword evidence="2" id="KW-1185">Reference proteome</keyword>
<reference evidence="1 2" key="1">
    <citation type="submission" date="2016-11" db="EMBL/GenBank/DDBJ databases">
        <title>Actinomyces gypaetusis sp. nov. isolated from the vulture Gypaetus barbatus in Qinghai Tibet Plateau China.</title>
        <authorList>
            <person name="Meng X."/>
        </authorList>
    </citation>
    <scope>NUCLEOTIDE SEQUENCE [LARGE SCALE GENOMIC DNA]</scope>
    <source>
        <strain evidence="1 2">VUL4_2</strain>
    </source>
</reference>
<dbReference type="Proteomes" id="UP000186785">
    <property type="component" value="Unassembled WGS sequence"/>
</dbReference>
<organism evidence="1 2">
    <name type="scientific">Boudabousia liubingyangii</name>
    <dbReference type="NCBI Taxonomy" id="1921764"/>
    <lineage>
        <taxon>Bacteria</taxon>
        <taxon>Bacillati</taxon>
        <taxon>Actinomycetota</taxon>
        <taxon>Actinomycetes</taxon>
        <taxon>Actinomycetales</taxon>
        <taxon>Actinomycetaceae</taxon>
        <taxon>Boudabousia</taxon>
    </lineage>
</organism>
<evidence type="ECO:0000313" key="1">
    <source>
        <dbReference type="EMBL" id="OKL49484.1"/>
    </source>
</evidence>
<protein>
    <recommendedName>
        <fullName evidence="3">DUF5672 domain-containing protein</fullName>
    </recommendedName>
</protein>
<sequence length="284" mass="32937">MKTLIAVRCQALDDDAYRIAHDLKDSIPGDVQIAYVRDERNVNFDPISEWGGGVVVPITKDYLTDLGLFWRRENIGWICGDYVYYAVLHLEWDHLWVVEPDVFLAGDVRKLFGEVSEMDYDFVGTRIWERNDSWVWYDKIHRVWPEATVWSAFFPLTRVTREVATACYAARLKISEMLEADETLFVPNDEAVVGTVVNNFGFTKLNLMDKYKEEFRYWGFRPSYCYTNFSASTSPIVVHPAYAEEKFIERVAADVDRSIADGLLKRSLKHATPEQLKQMMSKLS</sequence>
<evidence type="ECO:0008006" key="3">
    <source>
        <dbReference type="Google" id="ProtNLM"/>
    </source>
</evidence>
<name>A0A1Q5PPK5_9ACTO</name>
<dbReference type="EMBL" id="MQSV01000001">
    <property type="protein sequence ID" value="OKL49484.1"/>
    <property type="molecule type" value="Genomic_DNA"/>
</dbReference>
<dbReference type="RefSeq" id="WP_073708375.1">
    <property type="nucleotide sequence ID" value="NZ_MQSV01000001.1"/>
</dbReference>
<proteinExistence type="predicted"/>
<dbReference type="OrthoDB" id="3729465at2"/>